<evidence type="ECO:0000313" key="3">
    <source>
        <dbReference type="Proteomes" id="UP001320420"/>
    </source>
</evidence>
<feature type="region of interest" description="Disordered" evidence="1">
    <location>
        <begin position="292"/>
        <end position="315"/>
    </location>
</feature>
<dbReference type="Proteomes" id="UP001320420">
    <property type="component" value="Unassembled WGS sequence"/>
</dbReference>
<feature type="compositionally biased region" description="Polar residues" evidence="1">
    <location>
        <begin position="68"/>
        <end position="81"/>
    </location>
</feature>
<organism evidence="2 3">
    <name type="scientific">Diatrype stigma</name>
    <dbReference type="NCBI Taxonomy" id="117547"/>
    <lineage>
        <taxon>Eukaryota</taxon>
        <taxon>Fungi</taxon>
        <taxon>Dikarya</taxon>
        <taxon>Ascomycota</taxon>
        <taxon>Pezizomycotina</taxon>
        <taxon>Sordariomycetes</taxon>
        <taxon>Xylariomycetidae</taxon>
        <taxon>Xylariales</taxon>
        <taxon>Diatrypaceae</taxon>
        <taxon>Diatrype</taxon>
    </lineage>
</organism>
<feature type="region of interest" description="Disordered" evidence="1">
    <location>
        <begin position="1"/>
        <end position="93"/>
    </location>
</feature>
<dbReference type="EMBL" id="JAKJXP020000023">
    <property type="protein sequence ID" value="KAK7754074.1"/>
    <property type="molecule type" value="Genomic_DNA"/>
</dbReference>
<keyword evidence="3" id="KW-1185">Reference proteome</keyword>
<feature type="compositionally biased region" description="Acidic residues" evidence="1">
    <location>
        <begin position="300"/>
        <end position="315"/>
    </location>
</feature>
<dbReference type="AlphaFoldDB" id="A0AAN9URM0"/>
<feature type="compositionally biased region" description="Low complexity" evidence="1">
    <location>
        <begin position="82"/>
        <end position="92"/>
    </location>
</feature>
<sequence>MSTTEEQELMAKIGNLAGKINRHKAQQYSPSFDPQHPSRAPSSYHRPAPYPSAGYRGPARNRYRNKTLVLNGQPGSSQSVDASAAANPSNPSWVAKTDRHMQLINSAVYEKEAQSRSNAIEQTHRHRQLQKDNREKAKFVNYARQHAINATAPPSVPGSGPVPRFEITVDGIPFQVLKAGNKLVKLPGDVNPPNATPKEAFVGGVKFHRTRNGNLVRHGIVKAQQLAGGVKKVNEQCKAFSLLPERPQLSVYPRRFQGVYLQKDALEGNTGVCKVKGCKRPHIERASVLRRFGNRSSPEEMGDISSDDDFAADSDDIDSDGVEEFIEGDEVEDRRFSEQTDFIGF</sequence>
<comment type="caution">
    <text evidence="2">The sequence shown here is derived from an EMBL/GenBank/DDBJ whole genome shotgun (WGS) entry which is preliminary data.</text>
</comment>
<reference evidence="2 3" key="1">
    <citation type="submission" date="2024-02" db="EMBL/GenBank/DDBJ databases">
        <title>De novo assembly and annotation of 12 fungi associated with fruit tree decline syndrome in Ontario, Canada.</title>
        <authorList>
            <person name="Sulman M."/>
            <person name="Ellouze W."/>
            <person name="Ilyukhin E."/>
        </authorList>
    </citation>
    <scope>NUCLEOTIDE SEQUENCE [LARGE SCALE GENOMIC DNA]</scope>
    <source>
        <strain evidence="2 3">M11/M66-122</strain>
    </source>
</reference>
<evidence type="ECO:0000256" key="1">
    <source>
        <dbReference type="SAM" id="MobiDB-lite"/>
    </source>
</evidence>
<gene>
    <name evidence="2" type="ORF">SLS62_003920</name>
</gene>
<accession>A0AAN9URM0</accession>
<evidence type="ECO:0000313" key="2">
    <source>
        <dbReference type="EMBL" id="KAK7754074.1"/>
    </source>
</evidence>
<proteinExistence type="predicted"/>
<protein>
    <submittedName>
        <fullName evidence="2">Uncharacterized protein</fullName>
    </submittedName>
</protein>
<name>A0AAN9URM0_9PEZI</name>